<dbReference type="InterPro" id="IPR025110">
    <property type="entry name" value="AMP-bd_C"/>
</dbReference>
<evidence type="ECO:0000259" key="3">
    <source>
        <dbReference type="Pfam" id="PF00501"/>
    </source>
</evidence>
<dbReference type="AlphaFoldDB" id="A0A6J7URJ8"/>
<evidence type="ECO:0000259" key="4">
    <source>
        <dbReference type="Pfam" id="PF13193"/>
    </source>
</evidence>
<name>A0A6J7URJ8_9ZZZZ</name>
<evidence type="ECO:0000256" key="1">
    <source>
        <dbReference type="ARBA" id="ARBA00006432"/>
    </source>
</evidence>
<dbReference type="Gene3D" id="2.30.38.10">
    <property type="entry name" value="Luciferase, Domain 3"/>
    <property type="match status" value="1"/>
</dbReference>
<dbReference type="Pfam" id="PF13193">
    <property type="entry name" value="AMP-binding_C"/>
    <property type="match status" value="1"/>
</dbReference>
<dbReference type="Gene3D" id="3.40.50.980">
    <property type="match status" value="2"/>
</dbReference>
<dbReference type="InterPro" id="IPR020845">
    <property type="entry name" value="AMP-binding_CS"/>
</dbReference>
<evidence type="ECO:0000256" key="2">
    <source>
        <dbReference type="ARBA" id="ARBA00022598"/>
    </source>
</evidence>
<dbReference type="Pfam" id="PF00501">
    <property type="entry name" value="AMP-binding"/>
    <property type="match status" value="1"/>
</dbReference>
<sequence length="565" mass="61762">MGNTWDEASAVLTAPGQPFELIDASVNGITMQVFKNAPPHLGYVFGAARQHGDKPFLVYEDERVSFTEAMQQVDALSCLLVNTYGIKKGDRVAVAMRNYPEWVMSFAAIISVGAVSVSMNSWWTADEMEFALEDSGSKVLICDDQRLALAYSFCQKQKIAMLLVRAEGDVPAGVGQWEKDLPLGSAHPGADISPDDDATILYTSGTTGRPKGAVSTHRAIISALMGFSLRLAVDNLREGSKPDPNALPTSFILIVPLFHVTGCIPVMMSCWVAGLKLVIMYKWDAEKALELISREKVTNFVGVPTQSWDLVNHPRFNEFDMSSMRAIGGGGAPAPAALVDKVSKSFTGGGPQLGYGMTETNAFGPGNRGADYITHPTSTGRTCLPMKLEVRDEQLRPLPVGERGEIWFFGPTLIRGYWNRPDATAETIVDGWLRSGDIGRVDEDGFVYVEDRVKDMILRGGENIFCAEVESSIYEHPKVHEVAVFGVPHERLGEEVAVAILPNDGAELTPEEIWTFLDGKIANYKIPAHVIVMKEALPRNAAGKFLKREMQDMFVKGELVATASR</sequence>
<dbReference type="PROSITE" id="PS00455">
    <property type="entry name" value="AMP_BINDING"/>
    <property type="match status" value="1"/>
</dbReference>
<comment type="similarity">
    <text evidence="1">Belongs to the ATP-dependent AMP-binding enzyme family.</text>
</comment>
<gene>
    <name evidence="5" type="ORF">UFOPK4347_01493</name>
</gene>
<dbReference type="PANTHER" id="PTHR24096">
    <property type="entry name" value="LONG-CHAIN-FATTY-ACID--COA LIGASE"/>
    <property type="match status" value="1"/>
</dbReference>
<dbReference type="GO" id="GO:0016405">
    <property type="term" value="F:CoA-ligase activity"/>
    <property type="evidence" value="ECO:0007669"/>
    <property type="project" value="TreeGrafter"/>
</dbReference>
<keyword evidence="2" id="KW-0436">Ligase</keyword>
<dbReference type="PANTHER" id="PTHR24096:SF149">
    <property type="entry name" value="AMP-BINDING DOMAIN-CONTAINING PROTEIN-RELATED"/>
    <property type="match status" value="1"/>
</dbReference>
<protein>
    <submittedName>
        <fullName evidence="5">Unannotated protein</fullName>
    </submittedName>
</protein>
<organism evidence="5">
    <name type="scientific">freshwater metagenome</name>
    <dbReference type="NCBI Taxonomy" id="449393"/>
    <lineage>
        <taxon>unclassified sequences</taxon>
        <taxon>metagenomes</taxon>
        <taxon>ecological metagenomes</taxon>
    </lineage>
</organism>
<proteinExistence type="inferred from homology"/>
<dbReference type="Gene3D" id="3.30.300.30">
    <property type="match status" value="1"/>
</dbReference>
<feature type="domain" description="AMP-binding enzyme C-terminal" evidence="4">
    <location>
        <begin position="468"/>
        <end position="544"/>
    </location>
</feature>
<evidence type="ECO:0000313" key="5">
    <source>
        <dbReference type="EMBL" id="CAB5067506.1"/>
    </source>
</evidence>
<dbReference type="EMBL" id="CAFBQU010000058">
    <property type="protein sequence ID" value="CAB5067506.1"/>
    <property type="molecule type" value="Genomic_DNA"/>
</dbReference>
<feature type="domain" description="AMP-dependent synthetase/ligase" evidence="3">
    <location>
        <begin position="47"/>
        <end position="418"/>
    </location>
</feature>
<reference evidence="5" key="1">
    <citation type="submission" date="2020-05" db="EMBL/GenBank/DDBJ databases">
        <authorList>
            <person name="Chiriac C."/>
            <person name="Salcher M."/>
            <person name="Ghai R."/>
            <person name="Kavagutti S V."/>
        </authorList>
    </citation>
    <scope>NUCLEOTIDE SEQUENCE</scope>
</reference>
<dbReference type="InterPro" id="IPR045851">
    <property type="entry name" value="AMP-bd_C_sf"/>
</dbReference>
<dbReference type="SUPFAM" id="SSF56801">
    <property type="entry name" value="Acetyl-CoA synthetase-like"/>
    <property type="match status" value="1"/>
</dbReference>
<accession>A0A6J7URJ8</accession>
<dbReference type="InterPro" id="IPR000873">
    <property type="entry name" value="AMP-dep_synth/lig_dom"/>
</dbReference>